<comment type="cofactor">
    <cofactor evidence="17">
        <name>Co(2+)</name>
        <dbReference type="ChEBI" id="CHEBI:48828"/>
    </cofactor>
    <cofactor evidence="17">
        <name>Zn(2+)</name>
        <dbReference type="ChEBI" id="CHEBI:29105"/>
    </cofactor>
    <text evidence="17">Binds 1 divalent metal cation per subunit. Can use either Co(2+) or Zn(2+).</text>
</comment>
<dbReference type="EMBL" id="CP121694">
    <property type="protein sequence ID" value="WRO23126.1"/>
    <property type="molecule type" value="Genomic_DNA"/>
</dbReference>
<dbReference type="Pfam" id="PF24621">
    <property type="entry name" value="DHQS_C"/>
    <property type="match status" value="1"/>
</dbReference>
<dbReference type="FunFam" id="3.40.50.1970:FF:000001">
    <property type="entry name" value="3-dehydroquinate synthase"/>
    <property type="match status" value="1"/>
</dbReference>
<gene>
    <name evidence="17 20" type="primary">aroB</name>
    <name evidence="20" type="ORF">MFMK1_002975</name>
</gene>
<keyword evidence="11 17" id="KW-0547">Nucleotide-binding</keyword>
<feature type="binding site" evidence="17">
    <location>
        <position position="142"/>
    </location>
    <ligand>
        <name>NAD(+)</name>
        <dbReference type="ChEBI" id="CHEBI:57540"/>
    </ligand>
</feature>
<comment type="similarity">
    <text evidence="5 17">Belongs to the sugar phosphate cyclases superfamily. Dehydroquinate synthase family.</text>
</comment>
<evidence type="ECO:0000256" key="9">
    <source>
        <dbReference type="ARBA" id="ARBA00022605"/>
    </source>
</evidence>
<dbReference type="GO" id="GO:0000166">
    <property type="term" value="F:nucleotide binding"/>
    <property type="evidence" value="ECO:0007669"/>
    <property type="project" value="UniProtKB-KW"/>
</dbReference>
<keyword evidence="9 17" id="KW-0028">Amino-acid biosynthesis</keyword>
<dbReference type="Gene3D" id="1.20.1090.10">
    <property type="entry name" value="Dehydroquinate synthase-like - alpha domain"/>
    <property type="match status" value="1"/>
</dbReference>
<keyword evidence="16 17" id="KW-0170">Cobalt</keyword>
<feature type="domain" description="3-dehydroquinate synthase C-terminal" evidence="19">
    <location>
        <begin position="181"/>
        <end position="325"/>
    </location>
</feature>
<keyword evidence="14 17" id="KW-0057">Aromatic amino acid biosynthesis</keyword>
<dbReference type="PIRSF" id="PIRSF001455">
    <property type="entry name" value="DHQ_synth"/>
    <property type="match status" value="1"/>
</dbReference>
<evidence type="ECO:0000256" key="17">
    <source>
        <dbReference type="HAMAP-Rule" id="MF_00110"/>
    </source>
</evidence>
<dbReference type="AlphaFoldDB" id="A0AAU0UPV4"/>
<dbReference type="Proteomes" id="UP001329915">
    <property type="component" value="Chromosome"/>
</dbReference>
<evidence type="ECO:0000256" key="15">
    <source>
        <dbReference type="ARBA" id="ARBA00023239"/>
    </source>
</evidence>
<evidence type="ECO:0000256" key="11">
    <source>
        <dbReference type="ARBA" id="ARBA00022741"/>
    </source>
</evidence>
<comment type="subcellular location">
    <subcellularLocation>
        <location evidence="3 17">Cytoplasm</location>
    </subcellularLocation>
</comment>
<proteinExistence type="inferred from homology"/>
<dbReference type="Gene3D" id="3.40.50.1970">
    <property type="match status" value="1"/>
</dbReference>
<comment type="catalytic activity">
    <reaction evidence="1 17">
        <text>7-phospho-2-dehydro-3-deoxy-D-arabino-heptonate = 3-dehydroquinate + phosphate</text>
        <dbReference type="Rhea" id="RHEA:21968"/>
        <dbReference type="ChEBI" id="CHEBI:32364"/>
        <dbReference type="ChEBI" id="CHEBI:43474"/>
        <dbReference type="ChEBI" id="CHEBI:58394"/>
        <dbReference type="EC" id="4.2.3.4"/>
    </reaction>
</comment>
<comment type="cofactor">
    <cofactor evidence="2 17">
        <name>NAD(+)</name>
        <dbReference type="ChEBI" id="CHEBI:57540"/>
    </cofactor>
</comment>
<evidence type="ECO:0000256" key="12">
    <source>
        <dbReference type="ARBA" id="ARBA00022833"/>
    </source>
</evidence>
<dbReference type="HAMAP" id="MF_00110">
    <property type="entry name" value="DHQ_synthase"/>
    <property type="match status" value="1"/>
</dbReference>
<dbReference type="InterPro" id="IPR016037">
    <property type="entry name" value="DHQ_synth_AroB"/>
</dbReference>
<evidence type="ECO:0000256" key="2">
    <source>
        <dbReference type="ARBA" id="ARBA00001911"/>
    </source>
</evidence>
<evidence type="ECO:0000256" key="4">
    <source>
        <dbReference type="ARBA" id="ARBA00004661"/>
    </source>
</evidence>
<evidence type="ECO:0000256" key="7">
    <source>
        <dbReference type="ARBA" id="ARBA00017684"/>
    </source>
</evidence>
<dbReference type="InterPro" id="IPR050071">
    <property type="entry name" value="Dehydroquinate_synthase"/>
</dbReference>
<dbReference type="GO" id="GO:0003856">
    <property type="term" value="F:3-dehydroquinate synthase activity"/>
    <property type="evidence" value="ECO:0007669"/>
    <property type="project" value="UniProtKB-UniRule"/>
</dbReference>
<evidence type="ECO:0000256" key="10">
    <source>
        <dbReference type="ARBA" id="ARBA00022723"/>
    </source>
</evidence>
<keyword evidence="12 17" id="KW-0862">Zinc</keyword>
<feature type="binding site" evidence="17">
    <location>
        <position position="247"/>
    </location>
    <ligand>
        <name>Zn(2+)</name>
        <dbReference type="ChEBI" id="CHEBI:29105"/>
    </ligand>
</feature>
<dbReference type="RefSeq" id="WP_366922513.1">
    <property type="nucleotide sequence ID" value="NZ_CP121694.1"/>
</dbReference>
<dbReference type="GO" id="GO:0009423">
    <property type="term" value="P:chorismate biosynthetic process"/>
    <property type="evidence" value="ECO:0007669"/>
    <property type="project" value="UniProtKB-UniRule"/>
</dbReference>
<dbReference type="CDD" id="cd08195">
    <property type="entry name" value="DHQS"/>
    <property type="match status" value="1"/>
</dbReference>
<accession>A0AAU0UPV4</accession>
<evidence type="ECO:0000256" key="14">
    <source>
        <dbReference type="ARBA" id="ARBA00023141"/>
    </source>
</evidence>
<dbReference type="PANTHER" id="PTHR43622:SF7">
    <property type="entry name" value="3-DEHYDROQUINATE SYNTHASE, CHLOROPLASTIC"/>
    <property type="match status" value="1"/>
</dbReference>
<evidence type="ECO:0000259" key="19">
    <source>
        <dbReference type="Pfam" id="PF24621"/>
    </source>
</evidence>
<dbReference type="NCBIfam" id="TIGR01357">
    <property type="entry name" value="aroB"/>
    <property type="match status" value="1"/>
</dbReference>
<keyword evidence="13 17" id="KW-0520">NAD</keyword>
<evidence type="ECO:0000313" key="21">
    <source>
        <dbReference type="Proteomes" id="UP001329915"/>
    </source>
</evidence>
<dbReference type="EC" id="4.2.3.4" evidence="6 17"/>
<evidence type="ECO:0000256" key="5">
    <source>
        <dbReference type="ARBA" id="ARBA00005412"/>
    </source>
</evidence>
<comment type="function">
    <text evidence="17">Catalyzes the conversion of 3-deoxy-D-arabino-heptulosonate 7-phosphate (DAHP) to dehydroquinate (DHQ).</text>
</comment>
<dbReference type="SUPFAM" id="SSF56796">
    <property type="entry name" value="Dehydroquinate synthase-like"/>
    <property type="match status" value="1"/>
</dbReference>
<dbReference type="GO" id="GO:0005737">
    <property type="term" value="C:cytoplasm"/>
    <property type="evidence" value="ECO:0007669"/>
    <property type="project" value="UniProtKB-SubCell"/>
</dbReference>
<evidence type="ECO:0000256" key="1">
    <source>
        <dbReference type="ARBA" id="ARBA00001393"/>
    </source>
</evidence>
<dbReference type="GO" id="GO:0008652">
    <property type="term" value="P:amino acid biosynthetic process"/>
    <property type="evidence" value="ECO:0007669"/>
    <property type="project" value="UniProtKB-KW"/>
</dbReference>
<dbReference type="Pfam" id="PF01761">
    <property type="entry name" value="DHQ_synthase"/>
    <property type="match status" value="1"/>
</dbReference>
<feature type="binding site" evidence="17">
    <location>
        <position position="184"/>
    </location>
    <ligand>
        <name>Zn(2+)</name>
        <dbReference type="ChEBI" id="CHEBI:29105"/>
    </ligand>
</feature>
<dbReference type="KEGG" id="dbc:MFMK1_002975"/>
<evidence type="ECO:0000256" key="6">
    <source>
        <dbReference type="ARBA" id="ARBA00013031"/>
    </source>
</evidence>
<feature type="binding site" evidence="17">
    <location>
        <begin position="129"/>
        <end position="130"/>
    </location>
    <ligand>
        <name>NAD(+)</name>
        <dbReference type="ChEBI" id="CHEBI:57540"/>
    </ligand>
</feature>
<sequence>MNTVTVALGRRNYKIFIGRDLLARLEEFLPRELSSRCLVVTDDNVDPIYGQRLINVLKSLGFRPAKVVVPAGEASKSLAGAEALYDRAFEHGLDRRSPIIALGGGVVGDLAGFIAATYMRGVPFIQIPTTLLAQVDSSVGGKVAVNHPRGKNIIGAFYQPSAVISDLSLLDTLPVREMRSGMAEVIKYGVIWDDAFFQYLESNLDAAMGLDSRVMQAVVARCCEIKAGIVAEDERESGLRAILNYGHTIGHAVESLGGYHLKNHGEAVAVGMVMEAVLARQMGQLDVKELERLMALIQKVPLDISLPGEWHKQQAIELMRQDKKAVGNEMFFVLPECIGRVHIKKVSDQQLDDLLPVE</sequence>
<evidence type="ECO:0000256" key="13">
    <source>
        <dbReference type="ARBA" id="ARBA00023027"/>
    </source>
</evidence>
<keyword evidence="21" id="KW-1185">Reference proteome</keyword>
<feature type="domain" description="3-dehydroquinate synthase N-terminal" evidence="18">
    <location>
        <begin position="67"/>
        <end position="179"/>
    </location>
</feature>
<evidence type="ECO:0000256" key="16">
    <source>
        <dbReference type="ARBA" id="ARBA00023285"/>
    </source>
</evidence>
<keyword evidence="10 17" id="KW-0479">Metal-binding</keyword>
<comment type="pathway">
    <text evidence="4 17">Metabolic intermediate biosynthesis; chorismate biosynthesis; chorismate from D-erythrose 4-phosphate and phosphoenolpyruvate: step 2/7.</text>
</comment>
<keyword evidence="15 17" id="KW-0456">Lyase</keyword>
<feature type="binding site" evidence="17">
    <location>
        <position position="264"/>
    </location>
    <ligand>
        <name>Zn(2+)</name>
        <dbReference type="ChEBI" id="CHEBI:29105"/>
    </ligand>
</feature>
<name>A0AAU0UPV4_9FIRM</name>
<comment type="caution">
    <text evidence="17">Lacks conserved residue(s) required for the propagation of feature annotation.</text>
</comment>
<protein>
    <recommendedName>
        <fullName evidence="7 17">3-dehydroquinate synthase</fullName>
        <shortName evidence="17">DHQS</shortName>
        <ecNumber evidence="6 17">4.2.3.4</ecNumber>
    </recommendedName>
</protein>
<feature type="binding site" evidence="17">
    <location>
        <position position="151"/>
    </location>
    <ligand>
        <name>NAD(+)</name>
        <dbReference type="ChEBI" id="CHEBI:57540"/>
    </ligand>
</feature>
<dbReference type="GO" id="GO:0046872">
    <property type="term" value="F:metal ion binding"/>
    <property type="evidence" value="ECO:0007669"/>
    <property type="project" value="UniProtKB-KW"/>
</dbReference>
<evidence type="ECO:0000256" key="8">
    <source>
        <dbReference type="ARBA" id="ARBA00022490"/>
    </source>
</evidence>
<evidence type="ECO:0000259" key="18">
    <source>
        <dbReference type="Pfam" id="PF01761"/>
    </source>
</evidence>
<organism evidence="20 21">
    <name type="scientific">Metallumcola ferriviriculae</name>
    <dbReference type="NCBI Taxonomy" id="3039180"/>
    <lineage>
        <taxon>Bacteria</taxon>
        <taxon>Bacillati</taxon>
        <taxon>Bacillota</taxon>
        <taxon>Clostridia</taxon>
        <taxon>Neomoorellales</taxon>
        <taxon>Desulfitibacteraceae</taxon>
        <taxon>Metallumcola</taxon>
    </lineage>
</organism>
<dbReference type="GO" id="GO:0009073">
    <property type="term" value="P:aromatic amino acid family biosynthetic process"/>
    <property type="evidence" value="ECO:0007669"/>
    <property type="project" value="UniProtKB-KW"/>
</dbReference>
<reference evidence="20 21" key="1">
    <citation type="submission" date="2023-04" db="EMBL/GenBank/DDBJ databases">
        <authorList>
            <person name="Hsu D."/>
        </authorList>
    </citation>
    <scope>NUCLEOTIDE SEQUENCE [LARGE SCALE GENOMIC DNA]</scope>
    <source>
        <strain evidence="20 21">MK1</strain>
    </source>
</reference>
<feature type="binding site" evidence="17">
    <location>
        <begin position="105"/>
        <end position="109"/>
    </location>
    <ligand>
        <name>NAD(+)</name>
        <dbReference type="ChEBI" id="CHEBI:57540"/>
    </ligand>
</feature>
<dbReference type="InterPro" id="IPR030960">
    <property type="entry name" value="DHQS/DOIS_N"/>
</dbReference>
<evidence type="ECO:0000256" key="3">
    <source>
        <dbReference type="ARBA" id="ARBA00004496"/>
    </source>
</evidence>
<dbReference type="InterPro" id="IPR030963">
    <property type="entry name" value="DHQ_synth_fam"/>
</dbReference>
<dbReference type="PANTHER" id="PTHR43622">
    <property type="entry name" value="3-DEHYDROQUINATE SYNTHASE"/>
    <property type="match status" value="1"/>
</dbReference>
<dbReference type="InterPro" id="IPR056179">
    <property type="entry name" value="DHQS_C"/>
</dbReference>
<evidence type="ECO:0000313" key="20">
    <source>
        <dbReference type="EMBL" id="WRO23126.1"/>
    </source>
</evidence>
<keyword evidence="8 17" id="KW-0963">Cytoplasm</keyword>